<dbReference type="OrthoDB" id="3237746at2759"/>
<organism evidence="1 2">
    <name type="scientific">Amanita thiersii Skay4041</name>
    <dbReference type="NCBI Taxonomy" id="703135"/>
    <lineage>
        <taxon>Eukaryota</taxon>
        <taxon>Fungi</taxon>
        <taxon>Dikarya</taxon>
        <taxon>Basidiomycota</taxon>
        <taxon>Agaricomycotina</taxon>
        <taxon>Agaricomycetes</taxon>
        <taxon>Agaricomycetidae</taxon>
        <taxon>Agaricales</taxon>
        <taxon>Pluteineae</taxon>
        <taxon>Amanitaceae</taxon>
        <taxon>Amanita</taxon>
    </lineage>
</organism>
<sequence>FNNRVTKSKPGEVIFYKGQLVQVYRSDLDYTFKTECKLLPKWSQPRTIVEKNANSYKLEMLDGKPISRNFSAWWLRPFSPRAGTQLEKEQEEVERKRSEVRCQDATTLSI</sequence>
<evidence type="ECO:0000313" key="2">
    <source>
        <dbReference type="Proteomes" id="UP000242287"/>
    </source>
</evidence>
<accession>A0A2A9N957</accession>
<dbReference type="Proteomes" id="UP000242287">
    <property type="component" value="Unassembled WGS sequence"/>
</dbReference>
<dbReference type="EMBL" id="KZ302297">
    <property type="protein sequence ID" value="PFH45754.1"/>
    <property type="molecule type" value="Genomic_DNA"/>
</dbReference>
<evidence type="ECO:0000313" key="1">
    <source>
        <dbReference type="EMBL" id="PFH45754.1"/>
    </source>
</evidence>
<feature type="non-terminal residue" evidence="1">
    <location>
        <position position="1"/>
    </location>
</feature>
<protein>
    <submittedName>
        <fullName evidence="1">Uncharacterized protein</fullName>
    </submittedName>
</protein>
<gene>
    <name evidence="1" type="ORF">AMATHDRAFT_157940</name>
</gene>
<proteinExistence type="predicted"/>
<reference evidence="1 2" key="1">
    <citation type="submission" date="2014-02" db="EMBL/GenBank/DDBJ databases">
        <title>Transposable element dynamics among asymbiotic and ectomycorrhizal Amanita fungi.</title>
        <authorList>
            <consortium name="DOE Joint Genome Institute"/>
            <person name="Hess J."/>
            <person name="Skrede I."/>
            <person name="Wolfe B."/>
            <person name="LaButti K."/>
            <person name="Ohm R.A."/>
            <person name="Grigoriev I.V."/>
            <person name="Pringle A."/>
        </authorList>
    </citation>
    <scope>NUCLEOTIDE SEQUENCE [LARGE SCALE GENOMIC DNA]</scope>
    <source>
        <strain evidence="1 2">SKay4041</strain>
    </source>
</reference>
<keyword evidence="2" id="KW-1185">Reference proteome</keyword>
<name>A0A2A9N957_9AGAR</name>
<dbReference type="AlphaFoldDB" id="A0A2A9N957"/>